<keyword evidence="1" id="KW-1015">Disulfide bond</keyword>
<name>A0AAD8FLT6_BIOPF</name>
<evidence type="ECO:0000313" key="3">
    <source>
        <dbReference type="EMBL" id="KAK0068673.1"/>
    </source>
</evidence>
<dbReference type="SUPFAM" id="SSF90188">
    <property type="entry name" value="Somatomedin B domain"/>
    <property type="match status" value="1"/>
</dbReference>
<reference evidence="3" key="1">
    <citation type="journal article" date="2023" name="PLoS Negl. Trop. Dis.">
        <title>A genome sequence for Biomphalaria pfeifferi, the major vector snail for the human-infecting parasite Schistosoma mansoni.</title>
        <authorList>
            <person name="Bu L."/>
            <person name="Lu L."/>
            <person name="Laidemitt M.R."/>
            <person name="Zhang S.M."/>
            <person name="Mutuku M."/>
            <person name="Mkoji G."/>
            <person name="Steinauer M."/>
            <person name="Loker E.S."/>
        </authorList>
    </citation>
    <scope>NUCLEOTIDE SEQUENCE</scope>
    <source>
        <strain evidence="3">KasaAsao</strain>
    </source>
</reference>
<accession>A0AAD8FLT6</accession>
<evidence type="ECO:0000313" key="4">
    <source>
        <dbReference type="Proteomes" id="UP001233172"/>
    </source>
</evidence>
<evidence type="ECO:0000259" key="2">
    <source>
        <dbReference type="PROSITE" id="PS50958"/>
    </source>
</evidence>
<sequence length="122" mass="13744">MQNNISVSSDDSCFYRCDSYSSFKCSYSVRCQIDGNCCRDFQETCPQTFNQSIVRFSEFLQSLQECKYSEYLMISRCPSENHNTQQSSSSFQFDNTSGLISEALQNIAEGHGAEDGDGSDQV</sequence>
<gene>
    <name evidence="3" type="ORF">Bpfe_001636</name>
</gene>
<feature type="domain" description="SMB" evidence="2">
    <location>
        <begin position="9"/>
        <end position="49"/>
    </location>
</feature>
<dbReference type="Proteomes" id="UP001233172">
    <property type="component" value="Unassembled WGS sequence"/>
</dbReference>
<dbReference type="EMBL" id="JASAOG010000004">
    <property type="protein sequence ID" value="KAK0068673.1"/>
    <property type="molecule type" value="Genomic_DNA"/>
</dbReference>
<dbReference type="AlphaFoldDB" id="A0AAD8FLT6"/>
<dbReference type="InterPro" id="IPR036024">
    <property type="entry name" value="Somatomedin_B-like_dom_sf"/>
</dbReference>
<protein>
    <recommendedName>
        <fullName evidence="2">SMB domain-containing protein</fullName>
    </recommendedName>
</protein>
<comment type="caution">
    <text evidence="3">The sequence shown here is derived from an EMBL/GenBank/DDBJ whole genome shotgun (WGS) entry which is preliminary data.</text>
</comment>
<keyword evidence="4" id="KW-1185">Reference proteome</keyword>
<organism evidence="3 4">
    <name type="scientific">Biomphalaria pfeifferi</name>
    <name type="common">Bloodfluke planorb</name>
    <name type="synonym">Freshwater snail</name>
    <dbReference type="NCBI Taxonomy" id="112525"/>
    <lineage>
        <taxon>Eukaryota</taxon>
        <taxon>Metazoa</taxon>
        <taxon>Spiralia</taxon>
        <taxon>Lophotrochozoa</taxon>
        <taxon>Mollusca</taxon>
        <taxon>Gastropoda</taxon>
        <taxon>Heterobranchia</taxon>
        <taxon>Euthyneura</taxon>
        <taxon>Panpulmonata</taxon>
        <taxon>Hygrophila</taxon>
        <taxon>Lymnaeoidea</taxon>
        <taxon>Planorbidae</taxon>
        <taxon>Biomphalaria</taxon>
    </lineage>
</organism>
<reference evidence="3" key="2">
    <citation type="submission" date="2023-04" db="EMBL/GenBank/DDBJ databases">
        <authorList>
            <person name="Bu L."/>
            <person name="Lu L."/>
            <person name="Laidemitt M.R."/>
            <person name="Zhang S.M."/>
            <person name="Mutuku M."/>
            <person name="Mkoji G."/>
            <person name="Steinauer M."/>
            <person name="Loker E.S."/>
        </authorList>
    </citation>
    <scope>NUCLEOTIDE SEQUENCE</scope>
    <source>
        <strain evidence="3">KasaAsao</strain>
        <tissue evidence="3">Whole Snail</tissue>
    </source>
</reference>
<dbReference type="InterPro" id="IPR001212">
    <property type="entry name" value="Somatomedin_B_dom"/>
</dbReference>
<evidence type="ECO:0000256" key="1">
    <source>
        <dbReference type="ARBA" id="ARBA00023157"/>
    </source>
</evidence>
<dbReference type="PROSITE" id="PS50958">
    <property type="entry name" value="SMB_2"/>
    <property type="match status" value="1"/>
</dbReference>
<proteinExistence type="predicted"/>